<dbReference type="InterPro" id="IPR013560">
    <property type="entry name" value="DUF1722"/>
</dbReference>
<dbReference type="Pfam" id="PF04463">
    <property type="entry name" value="2-thiour_desulf"/>
    <property type="match status" value="1"/>
</dbReference>
<feature type="domain" description="DUF1722" evidence="1">
    <location>
        <begin position="202"/>
        <end position="319"/>
    </location>
</feature>
<evidence type="ECO:0000313" key="2">
    <source>
        <dbReference type="EMBL" id="GFM37778.1"/>
    </source>
</evidence>
<name>A0A7J0BVS3_9BACT</name>
<dbReference type="PANTHER" id="PTHR30087:SF0">
    <property type="entry name" value="INNER MEMBRANE PROTEIN"/>
    <property type="match status" value="1"/>
</dbReference>
<reference evidence="2 3" key="1">
    <citation type="submission" date="2020-05" db="EMBL/GenBank/DDBJ databases">
        <title>Draft genome sequence of Desulfovibrio psychrotolerans JS1T.</title>
        <authorList>
            <person name="Ueno A."/>
            <person name="Tamazawa S."/>
            <person name="Tamamura S."/>
            <person name="Murakami T."/>
            <person name="Kiyama T."/>
            <person name="Inomata H."/>
            <person name="Amano Y."/>
            <person name="Miyakawa K."/>
            <person name="Tamaki H."/>
            <person name="Naganuma T."/>
            <person name="Kaneko K."/>
        </authorList>
    </citation>
    <scope>NUCLEOTIDE SEQUENCE [LARGE SCALE GENOMIC DNA]</scope>
    <source>
        <strain evidence="2 3">JS1</strain>
    </source>
</reference>
<dbReference type="RefSeq" id="WP_174410416.1">
    <property type="nucleotide sequence ID" value="NZ_BLVP01000010.1"/>
</dbReference>
<comment type="caution">
    <text evidence="2">The sequence shown here is derived from an EMBL/GenBank/DDBJ whole genome shotgun (WGS) entry which is preliminary data.</text>
</comment>
<sequence length="328" mass="37073">MVDATDKITLGISACLLGHKVRFDGGHKLDSWLVNTLGAYVRFVPVCPEVEMGLPVPREALRLVGDPQNPRLITVRGGEDFTGRMREWSQERIRGLHDEGLCGFIFKRASPSSGMERVKVYRDVPPEEAKKAGPPVNAGVGIFAAEFMRAFPLLPAEEEGRLNDPALRENFVERIFVMRRWRQLLQEGMTPGGLVAFHTRHKLLIMSHSVEHYRTMGKLVAGAGTHERAEELAERYQTLLLTAMGREATVKKHVNVLQHVMGYFKKTLTADEKQELLEIIQAYHAGLVPLIVPVTLLNHYVRKYAESYLAGQWYLSPHPLELKLRNHV</sequence>
<dbReference type="InterPro" id="IPR017087">
    <property type="entry name" value="UCP037004"/>
</dbReference>
<evidence type="ECO:0000313" key="3">
    <source>
        <dbReference type="Proteomes" id="UP000503820"/>
    </source>
</evidence>
<dbReference type="PANTHER" id="PTHR30087">
    <property type="entry name" value="INNER MEMBRANE PROTEIN"/>
    <property type="match status" value="1"/>
</dbReference>
<accession>A0A7J0BVS3</accession>
<keyword evidence="3" id="KW-1185">Reference proteome</keyword>
<proteinExistence type="predicted"/>
<dbReference type="PIRSF" id="PIRSF037004">
    <property type="entry name" value="UCP037004"/>
    <property type="match status" value="1"/>
</dbReference>
<dbReference type="AlphaFoldDB" id="A0A7J0BVS3"/>
<organism evidence="2 3">
    <name type="scientific">Desulfovibrio psychrotolerans</name>
    <dbReference type="NCBI Taxonomy" id="415242"/>
    <lineage>
        <taxon>Bacteria</taxon>
        <taxon>Pseudomonadati</taxon>
        <taxon>Thermodesulfobacteriota</taxon>
        <taxon>Desulfovibrionia</taxon>
        <taxon>Desulfovibrionales</taxon>
        <taxon>Desulfovibrionaceae</taxon>
        <taxon>Desulfovibrio</taxon>
    </lineage>
</organism>
<protein>
    <recommendedName>
        <fullName evidence="1">DUF1722 domain-containing protein</fullName>
    </recommendedName>
</protein>
<dbReference type="Proteomes" id="UP000503820">
    <property type="component" value="Unassembled WGS sequence"/>
</dbReference>
<dbReference type="Pfam" id="PF08349">
    <property type="entry name" value="DUF1722"/>
    <property type="match status" value="1"/>
</dbReference>
<evidence type="ECO:0000259" key="1">
    <source>
        <dbReference type="Pfam" id="PF08349"/>
    </source>
</evidence>
<gene>
    <name evidence="2" type="ORF">DSM19430T_24620</name>
</gene>
<dbReference type="EMBL" id="BLVP01000010">
    <property type="protein sequence ID" value="GFM37778.1"/>
    <property type="molecule type" value="Genomic_DNA"/>
</dbReference>
<dbReference type="InterPro" id="IPR007553">
    <property type="entry name" value="2-thiour_desulf"/>
</dbReference>